<reference evidence="1 2" key="1">
    <citation type="journal article" date="2019" name="Commun. Biol.">
        <title>The bagworm genome reveals a unique fibroin gene that provides high tensile strength.</title>
        <authorList>
            <person name="Kono N."/>
            <person name="Nakamura H."/>
            <person name="Ohtoshi R."/>
            <person name="Tomita M."/>
            <person name="Numata K."/>
            <person name="Arakawa K."/>
        </authorList>
    </citation>
    <scope>NUCLEOTIDE SEQUENCE [LARGE SCALE GENOMIC DNA]</scope>
</reference>
<comment type="caution">
    <text evidence="1">The sequence shown here is derived from an EMBL/GenBank/DDBJ whole genome shotgun (WGS) entry which is preliminary data.</text>
</comment>
<protein>
    <submittedName>
        <fullName evidence="1">Uncharacterized protein</fullName>
    </submittedName>
</protein>
<evidence type="ECO:0000313" key="1">
    <source>
        <dbReference type="EMBL" id="GBP63404.1"/>
    </source>
</evidence>
<dbReference type="EMBL" id="BGZK01000869">
    <property type="protein sequence ID" value="GBP63404.1"/>
    <property type="molecule type" value="Genomic_DNA"/>
</dbReference>
<name>A0A4C1XLL8_EUMVA</name>
<dbReference type="Proteomes" id="UP000299102">
    <property type="component" value="Unassembled WGS sequence"/>
</dbReference>
<proteinExistence type="predicted"/>
<evidence type="ECO:0000313" key="2">
    <source>
        <dbReference type="Proteomes" id="UP000299102"/>
    </source>
</evidence>
<gene>
    <name evidence="1" type="ORF">EVAR_35294_1</name>
</gene>
<sequence>MRKIPDCFVSAITGAGHEAAAGGTLRPSEGEYTKRHTPPAAHTLNLVYMPFSCGSRILLSRALSAATESRNSVTKIKPNTPHSALPCSSAERSLNVYVYGTTVRSSHGLRRAAPKSDEYLTGPRAPLLTSFNYRAREPFAGRKSWAGGGRTPPRLAAFCGGFFGFDETFYATCVVGAKTHWIDTV</sequence>
<dbReference type="AlphaFoldDB" id="A0A4C1XLL8"/>
<accession>A0A4C1XLL8</accession>
<keyword evidence="2" id="KW-1185">Reference proteome</keyword>
<organism evidence="1 2">
    <name type="scientific">Eumeta variegata</name>
    <name type="common">Bagworm moth</name>
    <name type="synonym">Eumeta japonica</name>
    <dbReference type="NCBI Taxonomy" id="151549"/>
    <lineage>
        <taxon>Eukaryota</taxon>
        <taxon>Metazoa</taxon>
        <taxon>Ecdysozoa</taxon>
        <taxon>Arthropoda</taxon>
        <taxon>Hexapoda</taxon>
        <taxon>Insecta</taxon>
        <taxon>Pterygota</taxon>
        <taxon>Neoptera</taxon>
        <taxon>Endopterygota</taxon>
        <taxon>Lepidoptera</taxon>
        <taxon>Glossata</taxon>
        <taxon>Ditrysia</taxon>
        <taxon>Tineoidea</taxon>
        <taxon>Psychidae</taxon>
        <taxon>Oiketicinae</taxon>
        <taxon>Eumeta</taxon>
    </lineage>
</organism>